<accession>A0A9D4J664</accession>
<evidence type="ECO:0000256" key="2">
    <source>
        <dbReference type="SAM" id="SignalP"/>
    </source>
</evidence>
<reference evidence="3" key="2">
    <citation type="submission" date="2020-11" db="EMBL/GenBank/DDBJ databases">
        <authorList>
            <person name="McCartney M.A."/>
            <person name="Auch B."/>
            <person name="Kono T."/>
            <person name="Mallez S."/>
            <person name="Becker A."/>
            <person name="Gohl D.M."/>
            <person name="Silverstein K.A.T."/>
            <person name="Koren S."/>
            <person name="Bechman K.B."/>
            <person name="Herman A."/>
            <person name="Abrahante J.E."/>
            <person name="Garbe J."/>
        </authorList>
    </citation>
    <scope>NUCLEOTIDE SEQUENCE</scope>
    <source>
        <strain evidence="3">Duluth1</strain>
        <tissue evidence="3">Whole animal</tissue>
    </source>
</reference>
<dbReference type="Proteomes" id="UP000828390">
    <property type="component" value="Unassembled WGS sequence"/>
</dbReference>
<comment type="caution">
    <text evidence="3">The sequence shown here is derived from an EMBL/GenBank/DDBJ whole genome shotgun (WGS) entry which is preliminary data.</text>
</comment>
<dbReference type="EMBL" id="JAIWYP010000007">
    <property type="protein sequence ID" value="KAH3797073.1"/>
    <property type="molecule type" value="Genomic_DNA"/>
</dbReference>
<reference evidence="3" key="1">
    <citation type="journal article" date="2019" name="bioRxiv">
        <title>The Genome of the Zebra Mussel, Dreissena polymorpha: A Resource for Invasive Species Research.</title>
        <authorList>
            <person name="McCartney M.A."/>
            <person name="Auch B."/>
            <person name="Kono T."/>
            <person name="Mallez S."/>
            <person name="Zhang Y."/>
            <person name="Obille A."/>
            <person name="Becker A."/>
            <person name="Abrahante J.E."/>
            <person name="Garbe J."/>
            <person name="Badalamenti J.P."/>
            <person name="Herman A."/>
            <person name="Mangelson H."/>
            <person name="Liachko I."/>
            <person name="Sullivan S."/>
            <person name="Sone E.D."/>
            <person name="Koren S."/>
            <person name="Silverstein K.A.T."/>
            <person name="Beckman K.B."/>
            <person name="Gohl D.M."/>
        </authorList>
    </citation>
    <scope>NUCLEOTIDE SEQUENCE</scope>
    <source>
        <strain evidence="3">Duluth1</strain>
        <tissue evidence="3">Whole animal</tissue>
    </source>
</reference>
<keyword evidence="2" id="KW-0732">Signal</keyword>
<gene>
    <name evidence="3" type="ORF">DPMN_150648</name>
</gene>
<keyword evidence="1" id="KW-0119">Carbohydrate metabolism</keyword>
<name>A0A9D4J664_DREPO</name>
<protein>
    <submittedName>
        <fullName evidence="3">Uncharacterized protein</fullName>
    </submittedName>
</protein>
<organism evidence="3 4">
    <name type="scientific">Dreissena polymorpha</name>
    <name type="common">Zebra mussel</name>
    <name type="synonym">Mytilus polymorpha</name>
    <dbReference type="NCBI Taxonomy" id="45954"/>
    <lineage>
        <taxon>Eukaryota</taxon>
        <taxon>Metazoa</taxon>
        <taxon>Spiralia</taxon>
        <taxon>Lophotrochozoa</taxon>
        <taxon>Mollusca</taxon>
        <taxon>Bivalvia</taxon>
        <taxon>Autobranchia</taxon>
        <taxon>Heteroconchia</taxon>
        <taxon>Euheterodonta</taxon>
        <taxon>Imparidentia</taxon>
        <taxon>Neoheterodontei</taxon>
        <taxon>Myida</taxon>
        <taxon>Dreissenoidea</taxon>
        <taxon>Dreissenidae</taxon>
        <taxon>Dreissena</taxon>
    </lineage>
</organism>
<dbReference type="OrthoDB" id="41905at2759"/>
<proteinExistence type="predicted"/>
<feature type="chain" id="PRO_5038693697" evidence="2">
    <location>
        <begin position="28"/>
        <end position="767"/>
    </location>
</feature>
<feature type="signal peptide" evidence="2">
    <location>
        <begin position="1"/>
        <end position="27"/>
    </location>
</feature>
<keyword evidence="4" id="KW-1185">Reference proteome</keyword>
<evidence type="ECO:0000313" key="4">
    <source>
        <dbReference type="Proteomes" id="UP000828390"/>
    </source>
</evidence>
<evidence type="ECO:0000313" key="3">
    <source>
        <dbReference type="EMBL" id="KAH3797073.1"/>
    </source>
</evidence>
<dbReference type="AlphaFoldDB" id="A0A9D4J664"/>
<sequence>MSWILGAFQAGVLLAACLLAVLGPSQGHARLQKTSDSDFVINIVTDGTYSIKIKGNTWLSSAPTYFIANNKTYSAADKTLKLTQASASSGSDQLGKWQSTEFAYVINDSNMTRFSAVIKTYFDLPVIIFSQVWRDGATGTNGKTYEDLCGGYPGFQVGGQSETLGFLSYGGMMFGDTKKKIDLWTNTTNRLNDGIEGGPLAIFDKDGNTLVFSPFNSFMAASFLHADGNYYGGVMGGVSEIPAGYNQDFILYYASGINKAFEGWGATLRGYYGKKPEMQRNDLTITHLGYWTDNGAYYYYNTEPDKNYQQTVLDVKKYINMTGIPYKYFQYDSWWYYKGIGDGVKTWVSRPDVFPDGFVNVSRMLNLPAAAHNRYWAADTTYAKQNGGKYEFVVEAVKALPVDQLFWYDLFRDAKKWGLIQYEQDWLNVEFSGVQALLHNLTLGTTWLTQMAYAAEDSNIFIQYCMSNPRHAMQAVMYAAVTQARASDDYHPGSNQWAIGISSIFAAAMGVAPYKDTFWSTEVQPGNPYKGTEPNYKLQAIVSTLSTGPVGPSDMVGGSNVDLIMKCCRSDGMILKPQFPARAIDGQILKAAFKDINGPDGEAWVAHTVIGGLTFSNILVVNLAKGTSYTMYPKDTGLYQGVGDLFAVPYDSPFGWTGFDSMYGLTFTEEFTTESPALYHVSQGIPGWFQTTILGELDKWVPVSPQRVQDITWTDDTVTAPLMGAPKEQFDFWFILGSKENKVICVIGVDGTATFKMDLNLGIATCQ</sequence>
<dbReference type="InterPro" id="IPR008811">
    <property type="entry name" value="Glycosyl_hydrolases_36"/>
</dbReference>
<dbReference type="Pfam" id="PF05691">
    <property type="entry name" value="Raffinose_syn"/>
    <property type="match status" value="1"/>
</dbReference>
<evidence type="ECO:0000256" key="1">
    <source>
        <dbReference type="ARBA" id="ARBA00023277"/>
    </source>
</evidence>